<evidence type="ECO:0000313" key="1">
    <source>
        <dbReference type="EMBL" id="RRV08880.1"/>
    </source>
</evidence>
<dbReference type="RefSeq" id="WP_041109963.1">
    <property type="nucleotide sequence ID" value="NZ_RHQL01000010.1"/>
</dbReference>
<comment type="caution">
    <text evidence="1">The sequence shown here is derived from an EMBL/GenBank/DDBJ whole genome shotgun (WGS) entry which is preliminary data.</text>
</comment>
<name>A0A427DYX8_9GAMM</name>
<gene>
    <name evidence="1" type="ORF">EGJ28_16585</name>
</gene>
<dbReference type="AlphaFoldDB" id="A0A427DYX8"/>
<sequence length="243" mass="27550">MRHIRTNWLAGLTCQQFLALDPWEFVCHDESRSQWIAEVRKVLTVRLRDDEILSVLYPGLYDATSAAIRNHDTKSAADRGRCLIGYALSYIRLYGLALVLEETPGASSYSFAELDTVSDVPRAHALEHEYMQTSSNYIDGLQSAPQFLSDGVVLSDEGLQARHQHIETLRRFLSPREHQILRLAVLEQHRSVDMSEMLGLSQKQTWKVRRGLLRKLADIAIDQGVCPKYAASLRPRMATAEAE</sequence>
<evidence type="ECO:0000313" key="2">
    <source>
        <dbReference type="Proteomes" id="UP000276506"/>
    </source>
</evidence>
<dbReference type="Proteomes" id="UP000276506">
    <property type="component" value="Unassembled WGS sequence"/>
</dbReference>
<dbReference type="EMBL" id="RHQL01000010">
    <property type="protein sequence ID" value="RRV08880.1"/>
    <property type="molecule type" value="Genomic_DNA"/>
</dbReference>
<reference evidence="1 2" key="1">
    <citation type="submission" date="2018-10" db="EMBL/GenBank/DDBJ databases">
        <title>Transmission dynamics of multidrug resistant bacteria on intensive care unit surfaces.</title>
        <authorList>
            <person name="D'Souza A.W."/>
            <person name="Potter R.F."/>
            <person name="Wallace M."/>
            <person name="Shupe A."/>
            <person name="Patel S."/>
            <person name="Sun S."/>
            <person name="Gul D."/>
            <person name="Kwon J.H."/>
            <person name="Andleeb S."/>
            <person name="Burnham C.-A.D."/>
            <person name="Dantas G."/>
        </authorList>
    </citation>
    <scope>NUCLEOTIDE SEQUENCE [LARGE SCALE GENOMIC DNA]</scope>
    <source>
        <strain evidence="1 2">PX_177</strain>
    </source>
</reference>
<organism evidence="1 2">
    <name type="scientific">Stutzerimonas xanthomarina</name>
    <dbReference type="NCBI Taxonomy" id="271420"/>
    <lineage>
        <taxon>Bacteria</taxon>
        <taxon>Pseudomonadati</taxon>
        <taxon>Pseudomonadota</taxon>
        <taxon>Gammaproteobacteria</taxon>
        <taxon>Pseudomonadales</taxon>
        <taxon>Pseudomonadaceae</taxon>
        <taxon>Stutzerimonas</taxon>
    </lineage>
</organism>
<proteinExistence type="predicted"/>
<protein>
    <submittedName>
        <fullName evidence="1">Uncharacterized protein</fullName>
    </submittedName>
</protein>
<accession>A0A427DYX8</accession>